<gene>
    <name evidence="2" type="ORF">LTR16_008713</name>
</gene>
<feature type="compositionally biased region" description="Basic and acidic residues" evidence="1">
    <location>
        <begin position="46"/>
        <end position="55"/>
    </location>
</feature>
<protein>
    <submittedName>
        <fullName evidence="2">Uncharacterized protein</fullName>
    </submittedName>
</protein>
<evidence type="ECO:0000313" key="2">
    <source>
        <dbReference type="EMBL" id="KAK5188122.1"/>
    </source>
</evidence>
<feature type="non-terminal residue" evidence="2">
    <location>
        <position position="1"/>
    </location>
</feature>
<reference evidence="2 3" key="1">
    <citation type="submission" date="2023-08" db="EMBL/GenBank/DDBJ databases">
        <title>Black Yeasts Isolated from many extreme environments.</title>
        <authorList>
            <person name="Coleine C."/>
            <person name="Stajich J.E."/>
            <person name="Selbmann L."/>
        </authorList>
    </citation>
    <scope>NUCLEOTIDE SEQUENCE [LARGE SCALE GENOMIC DNA]</scope>
    <source>
        <strain evidence="2 3">CCFEE 536</strain>
    </source>
</reference>
<sequence>SVTTTYKLHAIAQHTFQTTPIANRAPVRPENGAARLRAHRRTSGSDSDRDGEPMRKGLGSDLHVTRLCMALEGGGHGWWFRGRADSNGQRPATPPLPPARRLESGSRHVPRGLAR</sequence>
<organism evidence="2 3">
    <name type="scientific">Cryomyces antarcticus</name>
    <dbReference type="NCBI Taxonomy" id="329879"/>
    <lineage>
        <taxon>Eukaryota</taxon>
        <taxon>Fungi</taxon>
        <taxon>Dikarya</taxon>
        <taxon>Ascomycota</taxon>
        <taxon>Pezizomycotina</taxon>
        <taxon>Dothideomycetes</taxon>
        <taxon>Dothideomycetes incertae sedis</taxon>
        <taxon>Cryomyces</taxon>
    </lineage>
</organism>
<keyword evidence="3" id="KW-1185">Reference proteome</keyword>
<feature type="region of interest" description="Disordered" evidence="1">
    <location>
        <begin position="79"/>
        <end position="115"/>
    </location>
</feature>
<comment type="caution">
    <text evidence="2">The sequence shown here is derived from an EMBL/GenBank/DDBJ whole genome shotgun (WGS) entry which is preliminary data.</text>
</comment>
<evidence type="ECO:0000256" key="1">
    <source>
        <dbReference type="SAM" id="MobiDB-lite"/>
    </source>
</evidence>
<accession>A0ABR0LK67</accession>
<feature type="region of interest" description="Disordered" evidence="1">
    <location>
        <begin position="17"/>
        <end position="61"/>
    </location>
</feature>
<proteinExistence type="predicted"/>
<dbReference type="EMBL" id="JAVRRA010018535">
    <property type="protein sequence ID" value="KAK5188122.1"/>
    <property type="molecule type" value="Genomic_DNA"/>
</dbReference>
<name>A0ABR0LK67_9PEZI</name>
<evidence type="ECO:0000313" key="3">
    <source>
        <dbReference type="Proteomes" id="UP001357485"/>
    </source>
</evidence>
<dbReference type="Proteomes" id="UP001357485">
    <property type="component" value="Unassembled WGS sequence"/>
</dbReference>